<dbReference type="AlphaFoldDB" id="A0ABD4A0V5"/>
<sequence>MLRPEEITEMIEQLRTGAINELRVQKEHFLDFRTVLSKQDDFKHFRGIAQQGGDVIFQYLEQPRS</sequence>
<accession>A0ABD4A0V5</accession>
<evidence type="ECO:0000313" key="1">
    <source>
        <dbReference type="EMBL" id="KIL33956.1"/>
    </source>
</evidence>
<comment type="caution">
    <text evidence="1">The sequence shown here is derived from an EMBL/GenBank/DDBJ whole genome shotgun (WGS) entry which is preliminary data.</text>
</comment>
<protein>
    <recommendedName>
        <fullName evidence="3">Abortive phage infection protein</fullName>
    </recommendedName>
</protein>
<evidence type="ECO:0000313" key="2">
    <source>
        <dbReference type="Proteomes" id="UP000031970"/>
    </source>
</evidence>
<dbReference type="Proteomes" id="UP000031970">
    <property type="component" value="Unassembled WGS sequence"/>
</dbReference>
<proteinExistence type="predicted"/>
<dbReference type="EMBL" id="JSXS01000004">
    <property type="protein sequence ID" value="KIL33956.1"/>
    <property type="molecule type" value="Genomic_DNA"/>
</dbReference>
<reference evidence="1 2" key="1">
    <citation type="submission" date="2014-11" db="EMBL/GenBank/DDBJ databases">
        <title>Draft Genome Sequences of Nine Bacillus subtilis Strains that Form Spores with High Heat-Resistance.</title>
        <authorList>
            <person name="Krawcyk A.O."/>
            <person name="Berendsen E.M."/>
            <person name="de Jong A."/>
            <person name="Holsappel S."/>
            <person name="Eijlander R.T."/>
            <person name="Wells-Bennik M."/>
            <person name="Kuipers O.P."/>
        </authorList>
    </citation>
    <scope>NUCLEOTIDE SEQUENCE [LARGE SCALE GENOMIC DNA]</scope>
    <source>
        <strain evidence="1 2">B4067</strain>
    </source>
</reference>
<organism evidence="1 2">
    <name type="scientific">Bacillus subtilis subsp. subtilis</name>
    <dbReference type="NCBI Taxonomy" id="135461"/>
    <lineage>
        <taxon>Bacteria</taxon>
        <taxon>Bacillati</taxon>
        <taxon>Bacillota</taxon>
        <taxon>Bacilli</taxon>
        <taxon>Bacillales</taxon>
        <taxon>Bacillaceae</taxon>
        <taxon>Bacillus</taxon>
    </lineage>
</organism>
<evidence type="ECO:0008006" key="3">
    <source>
        <dbReference type="Google" id="ProtNLM"/>
    </source>
</evidence>
<name>A0ABD4A0V5_BACIU</name>
<gene>
    <name evidence="1" type="ORF">B4067_1576</name>
</gene>